<gene>
    <name evidence="3" type="ORF">GCM10008090_11910</name>
</gene>
<dbReference type="AlphaFoldDB" id="A0A918VKP4"/>
<keyword evidence="2" id="KW-0812">Transmembrane</keyword>
<dbReference type="EMBL" id="BMXA01000002">
    <property type="protein sequence ID" value="GHA04210.1"/>
    <property type="molecule type" value="Genomic_DNA"/>
</dbReference>
<reference evidence="3" key="2">
    <citation type="submission" date="2020-09" db="EMBL/GenBank/DDBJ databases">
        <authorList>
            <person name="Sun Q."/>
            <person name="Kim S."/>
        </authorList>
    </citation>
    <scope>NUCLEOTIDE SEQUENCE</scope>
    <source>
        <strain evidence="3">KCTC 12711</strain>
    </source>
</reference>
<evidence type="ECO:0000256" key="1">
    <source>
        <dbReference type="SAM" id="MobiDB-lite"/>
    </source>
</evidence>
<protein>
    <recommendedName>
        <fullName evidence="5">DUF4282 domain-containing protein</fullName>
    </recommendedName>
</protein>
<feature type="region of interest" description="Disordered" evidence="1">
    <location>
        <begin position="96"/>
        <end position="126"/>
    </location>
</feature>
<reference evidence="3" key="1">
    <citation type="journal article" date="2014" name="Int. J. Syst. Evol. Microbiol.">
        <title>Complete genome sequence of Corynebacterium casei LMG S-19264T (=DSM 44701T), isolated from a smear-ripened cheese.</title>
        <authorList>
            <consortium name="US DOE Joint Genome Institute (JGI-PGF)"/>
            <person name="Walter F."/>
            <person name="Albersmeier A."/>
            <person name="Kalinowski J."/>
            <person name="Ruckert C."/>
        </authorList>
    </citation>
    <scope>NUCLEOTIDE SEQUENCE</scope>
    <source>
        <strain evidence="3">KCTC 12711</strain>
    </source>
</reference>
<evidence type="ECO:0000313" key="4">
    <source>
        <dbReference type="Proteomes" id="UP000614811"/>
    </source>
</evidence>
<organism evidence="3 4">
    <name type="scientific">Arenicella chitinivorans</name>
    <dbReference type="NCBI Taxonomy" id="1329800"/>
    <lineage>
        <taxon>Bacteria</taxon>
        <taxon>Pseudomonadati</taxon>
        <taxon>Pseudomonadota</taxon>
        <taxon>Gammaproteobacteria</taxon>
        <taxon>Arenicellales</taxon>
        <taxon>Arenicellaceae</taxon>
        <taxon>Arenicella</taxon>
    </lineage>
</organism>
<evidence type="ECO:0008006" key="5">
    <source>
        <dbReference type="Google" id="ProtNLM"/>
    </source>
</evidence>
<keyword evidence="2" id="KW-0472">Membrane</keyword>
<proteinExistence type="predicted"/>
<feature type="transmembrane region" description="Helical" evidence="2">
    <location>
        <begin position="51"/>
        <end position="74"/>
    </location>
</feature>
<name>A0A918VKP4_9GAMM</name>
<sequence length="126" mass="14098">MLEKVEGFVNEPLPRKFLFFDEMITPSLVQAAYWLGLVCVIWIGLEKLFHGGFFGIFEAVIFVLFSSIALRVIAEMVMLFFKMNATMEVVAKNTTPAPVSAAPTPKPVRKTRKKVSKKVTKKTGGE</sequence>
<comment type="caution">
    <text evidence="3">The sequence shown here is derived from an EMBL/GenBank/DDBJ whole genome shotgun (WGS) entry which is preliminary data.</text>
</comment>
<accession>A0A918VKP4</accession>
<keyword evidence="2" id="KW-1133">Transmembrane helix</keyword>
<dbReference type="RefSeq" id="WP_189399128.1">
    <property type="nucleotide sequence ID" value="NZ_BMXA01000002.1"/>
</dbReference>
<feature type="compositionally biased region" description="Basic residues" evidence="1">
    <location>
        <begin position="107"/>
        <end position="126"/>
    </location>
</feature>
<dbReference type="Proteomes" id="UP000614811">
    <property type="component" value="Unassembled WGS sequence"/>
</dbReference>
<evidence type="ECO:0000256" key="2">
    <source>
        <dbReference type="SAM" id="Phobius"/>
    </source>
</evidence>
<feature type="transmembrane region" description="Helical" evidence="2">
    <location>
        <begin position="23"/>
        <end position="45"/>
    </location>
</feature>
<evidence type="ECO:0000313" key="3">
    <source>
        <dbReference type="EMBL" id="GHA04210.1"/>
    </source>
</evidence>
<dbReference type="Pfam" id="PF14110">
    <property type="entry name" value="DUF4282"/>
    <property type="match status" value="1"/>
</dbReference>
<keyword evidence="4" id="KW-1185">Reference proteome</keyword>
<dbReference type="InterPro" id="IPR025557">
    <property type="entry name" value="DUF4282"/>
</dbReference>